<feature type="short sequence motif" description="TonB C-terminal box" evidence="12">
    <location>
        <begin position="724"/>
        <end position="741"/>
    </location>
</feature>
<feature type="signal peptide" evidence="14">
    <location>
        <begin position="1"/>
        <end position="26"/>
    </location>
</feature>
<dbReference type="InterPro" id="IPR036942">
    <property type="entry name" value="Beta-barrel_TonB_sf"/>
</dbReference>
<evidence type="ECO:0000256" key="10">
    <source>
        <dbReference type="ARBA" id="ARBA00023237"/>
    </source>
</evidence>
<keyword evidence="6 14" id="KW-0732">Signal</keyword>
<name>A0ABU0BU94_9HYPH</name>
<comment type="subcellular location">
    <subcellularLocation>
        <location evidence="1 11">Cell outer membrane</location>
        <topology evidence="1 11">Multi-pass membrane protein</topology>
    </subcellularLocation>
</comment>
<dbReference type="InterPro" id="IPR010949">
    <property type="entry name" value="TonB_Hb/transfer/lactofer_rcpt"/>
</dbReference>
<dbReference type="InterPro" id="IPR010917">
    <property type="entry name" value="TonB_rcpt_CS"/>
</dbReference>
<dbReference type="InterPro" id="IPR011276">
    <property type="entry name" value="TonB_haem/Hb_rcpt"/>
</dbReference>
<evidence type="ECO:0000256" key="14">
    <source>
        <dbReference type="SAM" id="SignalP"/>
    </source>
</evidence>
<feature type="chain" id="PRO_5045999133" evidence="14">
    <location>
        <begin position="27"/>
        <end position="741"/>
    </location>
</feature>
<keyword evidence="5 11" id="KW-0812">Transmembrane</keyword>
<dbReference type="NCBIfam" id="TIGR01785">
    <property type="entry name" value="TonB-hemin"/>
    <property type="match status" value="1"/>
</dbReference>
<proteinExistence type="inferred from homology"/>
<sequence>MHTRHHCARLLACAAFLTLVSAPHLAYTQDASDPSEKTDRVTVLKKITVKAPKKGVANTPLAAETTAEQIDDEQISSFTDLGRSLEPGVNFNRTNGSVNIRGLEGPRVQTTIDGIPIPYLDDGARDADGGIDSFDFNELSSVDIVRGADSSRAGDGALGGAVVLNTLQPEDLIGDDKSWGGIFKFAYDSEDRSWSTTAAVATRFDNTAVLFQGGYKKGHETETNGDNDAYGAGRTEANPADFDQNNFLVKVKQYTETGHTFTLTGERFDRNKDVDLRTEQSVGGNYRPGDWDGLDDVQRDRISLNYEFEAVDDDALFDNANAVIYWQDLTRDSGKDGYRYTSVIGDYSRLSEVENRSFGGAGYIEKEIESGAFSHTLRAGGDFTIGKTTQYSSGKDSCAPVPSGPFDPCNFLHTNQADMPDVDSRKLGLYLEDEIAFGSSGFSLTPGLRYDWYDQSPEETAAYTENPNYDGMPPGQSDDAFSPKLLAKYQAAEDVELFAQWAMAFRSPTANELYLDYGAPGTYLRLGNENLKPETSNAFEVGAKLGDEDFGGRVTTFYNRYRNFIDTVAVPGFDPSYPMGITQTVNLDRVRIYGVELSGYKRFDNGFHINGSLTYADGKNLDATTENDKLGSVAPLKGVLGAGYATEIWGTDVTLIASKAVPSKSDASFKPAGYGIVDLTGWWKPEQAEGLTLRAGIYNVFDKTYYDAINVRDVNLATSVPGKEYYSEPGRTFKISLTQRF</sequence>
<evidence type="ECO:0000256" key="7">
    <source>
        <dbReference type="ARBA" id="ARBA00023077"/>
    </source>
</evidence>
<keyword evidence="7 13" id="KW-0798">TonB box</keyword>
<keyword evidence="3 11" id="KW-0813">Transport</keyword>
<dbReference type="RefSeq" id="WP_307231718.1">
    <property type="nucleotide sequence ID" value="NZ_JAUSVF010000001.1"/>
</dbReference>
<reference evidence="17 18" key="1">
    <citation type="submission" date="2023-07" db="EMBL/GenBank/DDBJ databases">
        <title>Genomic Encyclopedia of Type Strains, Phase IV (KMG-IV): sequencing the most valuable type-strain genomes for metagenomic binning, comparative biology and taxonomic classification.</title>
        <authorList>
            <person name="Goeker M."/>
        </authorList>
    </citation>
    <scope>NUCLEOTIDE SEQUENCE [LARGE SCALE GENOMIC DNA]</scope>
    <source>
        <strain evidence="17 18">DSM 1112</strain>
    </source>
</reference>
<protein>
    <submittedName>
        <fullName evidence="17">Hemoglobin/transferrin/lactoferrin receptor protein</fullName>
    </submittedName>
</protein>
<dbReference type="NCBIfam" id="TIGR01786">
    <property type="entry name" value="TonB-hemlactrns"/>
    <property type="match status" value="1"/>
</dbReference>
<dbReference type="PROSITE" id="PS01156">
    <property type="entry name" value="TONB_DEPENDENT_REC_2"/>
    <property type="match status" value="1"/>
</dbReference>
<dbReference type="CDD" id="cd01347">
    <property type="entry name" value="ligand_gated_channel"/>
    <property type="match status" value="1"/>
</dbReference>
<evidence type="ECO:0000313" key="17">
    <source>
        <dbReference type="EMBL" id="MDQ0321264.1"/>
    </source>
</evidence>
<dbReference type="InterPro" id="IPR012910">
    <property type="entry name" value="Plug_dom"/>
</dbReference>
<keyword evidence="8 11" id="KW-0472">Membrane</keyword>
<dbReference type="PANTHER" id="PTHR30069">
    <property type="entry name" value="TONB-DEPENDENT OUTER MEMBRANE RECEPTOR"/>
    <property type="match status" value="1"/>
</dbReference>
<keyword evidence="18" id="KW-1185">Reference proteome</keyword>
<comment type="similarity">
    <text evidence="2 11 13">Belongs to the TonB-dependent receptor family.</text>
</comment>
<evidence type="ECO:0000256" key="6">
    <source>
        <dbReference type="ARBA" id="ARBA00022729"/>
    </source>
</evidence>
<dbReference type="Pfam" id="PF00593">
    <property type="entry name" value="TonB_dep_Rec_b-barrel"/>
    <property type="match status" value="1"/>
</dbReference>
<dbReference type="PROSITE" id="PS52016">
    <property type="entry name" value="TONB_DEPENDENT_REC_3"/>
    <property type="match status" value="1"/>
</dbReference>
<feature type="domain" description="TonB-dependent receptor plug" evidence="16">
    <location>
        <begin position="59"/>
        <end position="161"/>
    </location>
</feature>
<evidence type="ECO:0000256" key="13">
    <source>
        <dbReference type="RuleBase" id="RU003357"/>
    </source>
</evidence>
<evidence type="ECO:0000256" key="5">
    <source>
        <dbReference type="ARBA" id="ARBA00022692"/>
    </source>
</evidence>
<dbReference type="Pfam" id="PF07715">
    <property type="entry name" value="Plug"/>
    <property type="match status" value="1"/>
</dbReference>
<accession>A0ABU0BU94</accession>
<keyword evidence="9 17" id="KW-0675">Receptor</keyword>
<dbReference type="SUPFAM" id="SSF56935">
    <property type="entry name" value="Porins"/>
    <property type="match status" value="1"/>
</dbReference>
<evidence type="ECO:0000259" key="15">
    <source>
        <dbReference type="Pfam" id="PF00593"/>
    </source>
</evidence>
<evidence type="ECO:0000256" key="3">
    <source>
        <dbReference type="ARBA" id="ARBA00022448"/>
    </source>
</evidence>
<evidence type="ECO:0000313" key="18">
    <source>
        <dbReference type="Proteomes" id="UP001230207"/>
    </source>
</evidence>
<gene>
    <name evidence="17" type="ORF">QO002_003402</name>
</gene>
<organism evidence="17 18">
    <name type="scientific">Pararhizobium capsulatum DSM 1112</name>
    <dbReference type="NCBI Taxonomy" id="1121113"/>
    <lineage>
        <taxon>Bacteria</taxon>
        <taxon>Pseudomonadati</taxon>
        <taxon>Pseudomonadota</taxon>
        <taxon>Alphaproteobacteria</taxon>
        <taxon>Hyphomicrobiales</taxon>
        <taxon>Rhizobiaceae</taxon>
        <taxon>Rhizobium/Agrobacterium group</taxon>
        <taxon>Pararhizobium</taxon>
    </lineage>
</organism>
<evidence type="ECO:0000256" key="2">
    <source>
        <dbReference type="ARBA" id="ARBA00009810"/>
    </source>
</evidence>
<evidence type="ECO:0000259" key="16">
    <source>
        <dbReference type="Pfam" id="PF07715"/>
    </source>
</evidence>
<dbReference type="Gene3D" id="2.40.170.20">
    <property type="entry name" value="TonB-dependent receptor, beta-barrel domain"/>
    <property type="match status" value="1"/>
</dbReference>
<feature type="domain" description="TonB-dependent receptor-like beta-barrel" evidence="15">
    <location>
        <begin position="255"/>
        <end position="700"/>
    </location>
</feature>
<dbReference type="InterPro" id="IPR039426">
    <property type="entry name" value="TonB-dep_rcpt-like"/>
</dbReference>
<dbReference type="EMBL" id="JAUSVF010000001">
    <property type="protein sequence ID" value="MDQ0321264.1"/>
    <property type="molecule type" value="Genomic_DNA"/>
</dbReference>
<dbReference type="Gene3D" id="2.170.130.10">
    <property type="entry name" value="TonB-dependent receptor, plug domain"/>
    <property type="match status" value="1"/>
</dbReference>
<evidence type="ECO:0000256" key="9">
    <source>
        <dbReference type="ARBA" id="ARBA00023170"/>
    </source>
</evidence>
<evidence type="ECO:0000256" key="8">
    <source>
        <dbReference type="ARBA" id="ARBA00023136"/>
    </source>
</evidence>
<evidence type="ECO:0000256" key="4">
    <source>
        <dbReference type="ARBA" id="ARBA00022452"/>
    </source>
</evidence>
<dbReference type="PANTHER" id="PTHR30069:SF29">
    <property type="entry name" value="HEMOGLOBIN AND HEMOGLOBIN-HAPTOGLOBIN-BINDING PROTEIN 1-RELATED"/>
    <property type="match status" value="1"/>
</dbReference>
<dbReference type="InterPro" id="IPR037066">
    <property type="entry name" value="Plug_dom_sf"/>
</dbReference>
<dbReference type="InterPro" id="IPR000531">
    <property type="entry name" value="Beta-barrel_TonB"/>
</dbReference>
<evidence type="ECO:0000256" key="12">
    <source>
        <dbReference type="PROSITE-ProRule" id="PRU10144"/>
    </source>
</evidence>
<evidence type="ECO:0000256" key="1">
    <source>
        <dbReference type="ARBA" id="ARBA00004571"/>
    </source>
</evidence>
<keyword evidence="4 11" id="KW-1134">Transmembrane beta strand</keyword>
<evidence type="ECO:0000256" key="11">
    <source>
        <dbReference type="PROSITE-ProRule" id="PRU01360"/>
    </source>
</evidence>
<keyword evidence="10 11" id="KW-0998">Cell outer membrane</keyword>
<dbReference type="Proteomes" id="UP001230207">
    <property type="component" value="Unassembled WGS sequence"/>
</dbReference>
<comment type="caution">
    <text evidence="17">The sequence shown here is derived from an EMBL/GenBank/DDBJ whole genome shotgun (WGS) entry which is preliminary data.</text>
</comment>